<evidence type="ECO:0000313" key="1">
    <source>
        <dbReference type="EMBL" id="MFC0211582.1"/>
    </source>
</evidence>
<dbReference type="Proteomes" id="UP001589776">
    <property type="component" value="Unassembled WGS sequence"/>
</dbReference>
<gene>
    <name evidence="1" type="ORF">ACFFK0_03800</name>
</gene>
<reference evidence="1 2" key="1">
    <citation type="submission" date="2024-09" db="EMBL/GenBank/DDBJ databases">
        <authorList>
            <person name="Sun Q."/>
            <person name="Mori K."/>
        </authorList>
    </citation>
    <scope>NUCLEOTIDE SEQUENCE [LARGE SCALE GENOMIC DNA]</scope>
    <source>
        <strain evidence="1 2">CCM 7759</strain>
    </source>
</reference>
<proteinExistence type="predicted"/>
<dbReference type="EMBL" id="JBHLWN010000020">
    <property type="protein sequence ID" value="MFC0211582.1"/>
    <property type="molecule type" value="Genomic_DNA"/>
</dbReference>
<protein>
    <submittedName>
        <fullName evidence="1">Uncharacterized protein</fullName>
    </submittedName>
</protein>
<evidence type="ECO:0000313" key="2">
    <source>
        <dbReference type="Proteomes" id="UP001589776"/>
    </source>
</evidence>
<dbReference type="RefSeq" id="WP_127607675.1">
    <property type="nucleotide sequence ID" value="NZ_JBHLWN010000020.1"/>
</dbReference>
<comment type="caution">
    <text evidence="1">The sequence shown here is derived from an EMBL/GenBank/DDBJ whole genome shotgun (WGS) entry which is preliminary data.</text>
</comment>
<keyword evidence="2" id="KW-1185">Reference proteome</keyword>
<accession>A0ABV6DG24</accession>
<organism evidence="1 2">
    <name type="scientific">Paenibacillus chartarius</name>
    <dbReference type="NCBI Taxonomy" id="747481"/>
    <lineage>
        <taxon>Bacteria</taxon>
        <taxon>Bacillati</taxon>
        <taxon>Bacillota</taxon>
        <taxon>Bacilli</taxon>
        <taxon>Bacillales</taxon>
        <taxon>Paenibacillaceae</taxon>
        <taxon>Paenibacillus</taxon>
    </lineage>
</organism>
<sequence>MTQVTLSFTIQGDSEGFVTFECPFCSSEFKVRADELQHDEKPVMDLFCPYCGLTSNKNNFYTKETVEKIEALAMNYAIEQLNKTFGKMARNINSTSKGVIKMDFKPLKTVNVRELKDRDTTEEIFACSCCEQHVKVLYCAGVSKVYCPYCGVDI</sequence>
<name>A0ABV6DG24_9BACL</name>